<gene>
    <name evidence="2" type="ORF">M5X16_14520</name>
    <name evidence="3" type="ORF">PC41400_19410</name>
</gene>
<feature type="transmembrane region" description="Helical" evidence="1">
    <location>
        <begin position="86"/>
        <end position="111"/>
    </location>
</feature>
<dbReference type="AlphaFoldDB" id="A0A410WZF0"/>
<feature type="transmembrane region" description="Helical" evidence="1">
    <location>
        <begin position="61"/>
        <end position="79"/>
    </location>
</feature>
<reference evidence="3 4" key="1">
    <citation type="submission" date="2018-01" db="EMBL/GenBank/DDBJ databases">
        <title>The whole genome sequencing and assembly of Paenibacillus chitinolyticus KCCM 41400 strain.</title>
        <authorList>
            <person name="Kim J.-Y."/>
            <person name="Park M.-K."/>
            <person name="Lee Y.-J."/>
            <person name="Yi H."/>
            <person name="Bahn Y.-S."/>
            <person name="Kim J.F."/>
            <person name="Lee D.-W."/>
        </authorList>
    </citation>
    <scope>NUCLEOTIDE SEQUENCE [LARGE SCALE GENOMIC DNA]</scope>
    <source>
        <strain evidence="3 4">KCCM 41400</strain>
    </source>
</reference>
<dbReference type="RefSeq" id="WP_042227037.1">
    <property type="nucleotide sequence ID" value="NZ_CP026520.1"/>
</dbReference>
<keyword evidence="1" id="KW-0472">Membrane</keyword>
<dbReference type="KEGG" id="pchi:PC41400_19410"/>
<organism evidence="3 4">
    <name type="scientific">Paenibacillus chitinolyticus</name>
    <dbReference type="NCBI Taxonomy" id="79263"/>
    <lineage>
        <taxon>Bacteria</taxon>
        <taxon>Bacillati</taxon>
        <taxon>Bacillota</taxon>
        <taxon>Bacilli</taxon>
        <taxon>Bacillales</taxon>
        <taxon>Paenibacillaceae</taxon>
        <taxon>Paenibacillus</taxon>
    </lineage>
</organism>
<protein>
    <submittedName>
        <fullName evidence="3">Uncharacterized protein</fullName>
    </submittedName>
</protein>
<evidence type="ECO:0000313" key="4">
    <source>
        <dbReference type="Proteomes" id="UP000288943"/>
    </source>
</evidence>
<name>A0A410WZF0_9BACL</name>
<evidence type="ECO:0000313" key="3">
    <source>
        <dbReference type="EMBL" id="QAV19713.1"/>
    </source>
</evidence>
<sequence length="115" mass="12739">MELTSWFAGITKKRPGNGKSGRPGSPFLKESWAGYMSCSLAVVQLAVINLTLLFNVWTLDVLEYLFAASTLSALTGLFLRNRSKKLCLWALAIQLVYVLFLAVVFVTGWVINPKP</sequence>
<dbReference type="EMBL" id="JAMDMJ010000015">
    <property type="protein sequence ID" value="MCY9596988.1"/>
    <property type="molecule type" value="Genomic_DNA"/>
</dbReference>
<evidence type="ECO:0000313" key="5">
    <source>
        <dbReference type="Proteomes" id="UP001527202"/>
    </source>
</evidence>
<proteinExistence type="predicted"/>
<accession>A0A410WZF0</accession>
<dbReference type="EMBL" id="CP026520">
    <property type="protein sequence ID" value="QAV19713.1"/>
    <property type="molecule type" value="Genomic_DNA"/>
</dbReference>
<keyword evidence="1" id="KW-1133">Transmembrane helix</keyword>
<evidence type="ECO:0000256" key="1">
    <source>
        <dbReference type="SAM" id="Phobius"/>
    </source>
</evidence>
<evidence type="ECO:0000313" key="2">
    <source>
        <dbReference type="EMBL" id="MCY9596988.1"/>
    </source>
</evidence>
<dbReference type="GeneID" id="95376966"/>
<reference evidence="2 5" key="2">
    <citation type="submission" date="2022-05" db="EMBL/GenBank/DDBJ databases">
        <title>Genome Sequencing of Bee-Associated Microbes.</title>
        <authorList>
            <person name="Dunlap C."/>
        </authorList>
    </citation>
    <scope>NUCLEOTIDE SEQUENCE [LARGE SCALE GENOMIC DNA]</scope>
    <source>
        <strain evidence="2 5">NRRL B-23120</strain>
    </source>
</reference>
<dbReference type="OrthoDB" id="9909271at2"/>
<feature type="transmembrane region" description="Helical" evidence="1">
    <location>
        <begin position="32"/>
        <end position="55"/>
    </location>
</feature>
<dbReference type="Proteomes" id="UP000288943">
    <property type="component" value="Chromosome"/>
</dbReference>
<keyword evidence="1" id="KW-0812">Transmembrane</keyword>
<keyword evidence="5" id="KW-1185">Reference proteome</keyword>
<dbReference type="Proteomes" id="UP001527202">
    <property type="component" value="Unassembled WGS sequence"/>
</dbReference>